<dbReference type="InterPro" id="IPR003740">
    <property type="entry name" value="YitT"/>
</dbReference>
<keyword evidence="3 6" id="KW-0812">Transmembrane</keyword>
<dbReference type="EMBL" id="JAHLOQ010000008">
    <property type="protein sequence ID" value="MBU5335682.1"/>
    <property type="molecule type" value="Genomic_DNA"/>
</dbReference>
<reference evidence="8 9" key="1">
    <citation type="submission" date="2021-06" db="EMBL/GenBank/DDBJ databases">
        <authorList>
            <person name="Sun Q."/>
            <person name="Li D."/>
        </authorList>
    </citation>
    <scope>NUCLEOTIDE SEQUENCE [LARGE SCALE GENOMIC DNA]</scope>
    <source>
        <strain evidence="8 9">N19</strain>
    </source>
</reference>
<dbReference type="CDD" id="cd16380">
    <property type="entry name" value="YitT_C"/>
    <property type="match status" value="1"/>
</dbReference>
<protein>
    <submittedName>
        <fullName evidence="8">YitT family protein</fullName>
    </submittedName>
</protein>
<feature type="transmembrane region" description="Helical" evidence="6">
    <location>
        <begin position="109"/>
        <end position="129"/>
    </location>
</feature>
<comment type="subcellular location">
    <subcellularLocation>
        <location evidence="1">Cell membrane</location>
        <topology evidence="1">Multi-pass membrane protein</topology>
    </subcellularLocation>
</comment>
<evidence type="ECO:0000256" key="3">
    <source>
        <dbReference type="ARBA" id="ARBA00022692"/>
    </source>
</evidence>
<keyword evidence="4 6" id="KW-1133">Transmembrane helix</keyword>
<dbReference type="PIRSF" id="PIRSF006483">
    <property type="entry name" value="Membrane_protein_YitT"/>
    <property type="match status" value="1"/>
</dbReference>
<dbReference type="PANTHER" id="PTHR33545">
    <property type="entry name" value="UPF0750 MEMBRANE PROTEIN YITT-RELATED"/>
    <property type="match status" value="1"/>
</dbReference>
<feature type="transmembrane region" description="Helical" evidence="6">
    <location>
        <begin position="12"/>
        <end position="30"/>
    </location>
</feature>
<keyword evidence="9" id="KW-1185">Reference proteome</keyword>
<sequence length="288" mass="31183">MKHNYKNILIEYIGLIVGCIIMSIGLNMFLVPHTIAPGGLSGLSVVISKITGFSVSNILFTISTPLLIFSIKILGKRDAIKTFIGMAILTIALKITEPLSAMSPTDNTLLAAISGAILLGISLGILFRIDASTGGTDLIALMLNRMIPSIPVSKCLSMIDGTVVVLAGVANMNFETGIYSAIALYIVIKMIDTITSGFDYAKAFFIITEKKDDLQEAIIRDLNRGITILDAKGGYTNEDKHVMLVVVNHKKQEVALKKLVKEIDEKSFIIVTDVYEVLGKGFKSIDEV</sequence>
<dbReference type="InterPro" id="IPR051461">
    <property type="entry name" value="UPF0750_membrane"/>
</dbReference>
<feature type="transmembrane region" description="Helical" evidence="6">
    <location>
        <begin position="50"/>
        <end position="71"/>
    </location>
</feature>
<evidence type="ECO:0000313" key="8">
    <source>
        <dbReference type="EMBL" id="MBU5335682.1"/>
    </source>
</evidence>
<feature type="domain" description="DUF2179" evidence="7">
    <location>
        <begin position="224"/>
        <end position="279"/>
    </location>
</feature>
<evidence type="ECO:0000256" key="6">
    <source>
        <dbReference type="SAM" id="Phobius"/>
    </source>
</evidence>
<organism evidence="8 9">
    <name type="scientific">Intestinibacter bartlettii</name>
    <dbReference type="NCBI Taxonomy" id="261299"/>
    <lineage>
        <taxon>Bacteria</taxon>
        <taxon>Bacillati</taxon>
        <taxon>Bacillota</taxon>
        <taxon>Clostridia</taxon>
        <taxon>Peptostreptococcales</taxon>
        <taxon>Peptostreptococcaceae</taxon>
        <taxon>Intestinibacter</taxon>
    </lineage>
</organism>
<keyword evidence="2" id="KW-1003">Cell membrane</keyword>
<evidence type="ECO:0000256" key="2">
    <source>
        <dbReference type="ARBA" id="ARBA00022475"/>
    </source>
</evidence>
<evidence type="ECO:0000256" key="4">
    <source>
        <dbReference type="ARBA" id="ARBA00022989"/>
    </source>
</evidence>
<dbReference type="InterPro" id="IPR019264">
    <property type="entry name" value="DUF2179"/>
</dbReference>
<accession>A0ABS6DVE7</accession>
<evidence type="ECO:0000256" key="5">
    <source>
        <dbReference type="ARBA" id="ARBA00023136"/>
    </source>
</evidence>
<gene>
    <name evidence="8" type="ORF">KQI20_04440</name>
</gene>
<dbReference type="PANTHER" id="PTHR33545:SF9">
    <property type="entry name" value="UPF0750 MEMBRANE PROTEIN YITE"/>
    <property type="match status" value="1"/>
</dbReference>
<comment type="caution">
    <text evidence="8">The sequence shown here is derived from an EMBL/GenBank/DDBJ whole genome shotgun (WGS) entry which is preliminary data.</text>
</comment>
<keyword evidence="5 6" id="KW-0472">Membrane</keyword>
<proteinExistence type="predicted"/>
<dbReference type="Proteomes" id="UP001196301">
    <property type="component" value="Unassembled WGS sequence"/>
</dbReference>
<evidence type="ECO:0000256" key="1">
    <source>
        <dbReference type="ARBA" id="ARBA00004651"/>
    </source>
</evidence>
<name>A0ABS6DVE7_9FIRM</name>
<evidence type="ECO:0000313" key="9">
    <source>
        <dbReference type="Proteomes" id="UP001196301"/>
    </source>
</evidence>
<dbReference type="Pfam" id="PF10035">
    <property type="entry name" value="DUF2179"/>
    <property type="match status" value="1"/>
</dbReference>
<dbReference type="Pfam" id="PF02588">
    <property type="entry name" value="YitT_membrane"/>
    <property type="match status" value="1"/>
</dbReference>
<evidence type="ECO:0000259" key="7">
    <source>
        <dbReference type="Pfam" id="PF10035"/>
    </source>
</evidence>
<dbReference type="RefSeq" id="WP_216568822.1">
    <property type="nucleotide sequence ID" value="NZ_JAHLOQ010000008.1"/>
</dbReference>